<feature type="signal peptide" evidence="1">
    <location>
        <begin position="1"/>
        <end position="36"/>
    </location>
</feature>
<proteinExistence type="predicted"/>
<evidence type="ECO:0000256" key="1">
    <source>
        <dbReference type="SAM" id="SignalP"/>
    </source>
</evidence>
<feature type="chain" id="PRO_5025537999" evidence="1">
    <location>
        <begin position="37"/>
        <end position="118"/>
    </location>
</feature>
<accession>A0A6C0U1S1</accession>
<dbReference type="KEGG" id="kim:G3T16_01630"/>
<evidence type="ECO:0000313" key="3">
    <source>
        <dbReference type="Proteomes" id="UP000477680"/>
    </source>
</evidence>
<sequence>MNHEYAPRKPANAIAASCHRTLAVLAFSLLSATAMACEQPSFAAAIPNGKSASETEMAEAQQAVKAYVSAGEAYIACLESEGGSSSPVFARLRNETIDGMEKVAATFNRQLRSYRKNS</sequence>
<gene>
    <name evidence="2" type="ORF">G3T16_01630</name>
</gene>
<name>A0A6C0U1S1_9GAMM</name>
<evidence type="ECO:0000313" key="2">
    <source>
        <dbReference type="EMBL" id="QIB64295.1"/>
    </source>
</evidence>
<reference evidence="2 3" key="1">
    <citation type="submission" date="2020-02" db="EMBL/GenBank/DDBJ databases">
        <title>Genome sequencing for Kineobactrum sp. M2.</title>
        <authorList>
            <person name="Park S.-J."/>
        </authorList>
    </citation>
    <scope>NUCLEOTIDE SEQUENCE [LARGE SCALE GENOMIC DNA]</scope>
    <source>
        <strain evidence="2 3">M2</strain>
    </source>
</reference>
<keyword evidence="1" id="KW-0732">Signal</keyword>
<dbReference type="Proteomes" id="UP000477680">
    <property type="component" value="Chromosome"/>
</dbReference>
<keyword evidence="3" id="KW-1185">Reference proteome</keyword>
<dbReference type="AlphaFoldDB" id="A0A6C0U1S1"/>
<organism evidence="2 3">
    <name type="scientific">Kineobactrum salinum</name>
    <dbReference type="NCBI Taxonomy" id="2708301"/>
    <lineage>
        <taxon>Bacteria</taxon>
        <taxon>Pseudomonadati</taxon>
        <taxon>Pseudomonadota</taxon>
        <taxon>Gammaproteobacteria</taxon>
        <taxon>Cellvibrionales</taxon>
        <taxon>Halieaceae</taxon>
        <taxon>Kineobactrum</taxon>
    </lineage>
</organism>
<dbReference type="EMBL" id="CP048711">
    <property type="protein sequence ID" value="QIB64295.1"/>
    <property type="molecule type" value="Genomic_DNA"/>
</dbReference>
<protein>
    <submittedName>
        <fullName evidence="2">Uncharacterized protein</fullName>
    </submittedName>
</protein>
<dbReference type="RefSeq" id="WP_163493545.1">
    <property type="nucleotide sequence ID" value="NZ_CP048711.1"/>
</dbReference>